<sequence length="251" mass="26684">MPSLLPAATRGLFPRGEDGSPRDYAWRRHVSQSTRPLLPAVKRKSSHPHQQHSARAARHAPVRNSLYAPSLPPCSQPTAFCRRRTDSDSPKGDTATPKGPRLTRHVKAAEGEAPVHALERTACPPLAQPSGGPRNEAQASNACCLEEELPRLRIDVSWRGAPVARLMQGPPGPPVKAAGAEGPLGEAPDRVQQEAARVTVQLEAACVTVQLEAACVNNRSEDSKHSNSARGNGTQGQKGKAGGREKGRSAS</sequence>
<name>A0A1D3D4J9_9EIME</name>
<dbReference type="EMBL" id="JROU02000764">
    <property type="protein sequence ID" value="OEH78375.1"/>
    <property type="molecule type" value="Genomic_DNA"/>
</dbReference>
<feature type="compositionally biased region" description="Basic and acidic residues" evidence="1">
    <location>
        <begin position="242"/>
        <end position="251"/>
    </location>
</feature>
<reference evidence="2 3" key="1">
    <citation type="journal article" date="2016" name="BMC Genomics">
        <title>Comparative genomics reveals Cyclospora cayetanensis possesses coccidia-like metabolism and invasion components but unique surface antigens.</title>
        <authorList>
            <person name="Liu S."/>
            <person name="Wang L."/>
            <person name="Zheng H."/>
            <person name="Xu Z."/>
            <person name="Roellig D.M."/>
            <person name="Li N."/>
            <person name="Frace M.A."/>
            <person name="Tang K."/>
            <person name="Arrowood M.J."/>
            <person name="Moss D.M."/>
            <person name="Zhang L."/>
            <person name="Feng Y."/>
            <person name="Xiao L."/>
        </authorList>
    </citation>
    <scope>NUCLEOTIDE SEQUENCE [LARGE SCALE GENOMIC DNA]</scope>
    <source>
        <strain evidence="2 3">CHN_HEN01</strain>
    </source>
</reference>
<dbReference type="Proteomes" id="UP000095192">
    <property type="component" value="Unassembled WGS sequence"/>
</dbReference>
<evidence type="ECO:0000256" key="1">
    <source>
        <dbReference type="SAM" id="MobiDB-lite"/>
    </source>
</evidence>
<feature type="compositionally biased region" description="Basic and acidic residues" evidence="1">
    <location>
        <begin position="15"/>
        <end position="26"/>
    </location>
</feature>
<feature type="region of interest" description="Disordered" evidence="1">
    <location>
        <begin position="1"/>
        <end position="139"/>
    </location>
</feature>
<keyword evidence="3" id="KW-1185">Reference proteome</keyword>
<feature type="region of interest" description="Disordered" evidence="1">
    <location>
        <begin position="166"/>
        <end position="189"/>
    </location>
</feature>
<dbReference type="InParanoid" id="A0A1D3D4J9"/>
<gene>
    <name evidence="2" type="ORF">cyc_03324</name>
</gene>
<comment type="caution">
    <text evidence="2">The sequence shown here is derived from an EMBL/GenBank/DDBJ whole genome shotgun (WGS) entry which is preliminary data.</text>
</comment>
<feature type="region of interest" description="Disordered" evidence="1">
    <location>
        <begin position="218"/>
        <end position="251"/>
    </location>
</feature>
<dbReference type="VEuPathDB" id="ToxoDB:cyc_03324"/>
<organism evidence="2 3">
    <name type="scientific">Cyclospora cayetanensis</name>
    <dbReference type="NCBI Taxonomy" id="88456"/>
    <lineage>
        <taxon>Eukaryota</taxon>
        <taxon>Sar</taxon>
        <taxon>Alveolata</taxon>
        <taxon>Apicomplexa</taxon>
        <taxon>Conoidasida</taxon>
        <taxon>Coccidia</taxon>
        <taxon>Eucoccidiorida</taxon>
        <taxon>Eimeriorina</taxon>
        <taxon>Eimeriidae</taxon>
        <taxon>Cyclospora</taxon>
    </lineage>
</organism>
<evidence type="ECO:0000313" key="2">
    <source>
        <dbReference type="EMBL" id="OEH78375.1"/>
    </source>
</evidence>
<evidence type="ECO:0000313" key="3">
    <source>
        <dbReference type="Proteomes" id="UP000095192"/>
    </source>
</evidence>
<feature type="compositionally biased region" description="Low complexity" evidence="1">
    <location>
        <begin position="175"/>
        <end position="186"/>
    </location>
</feature>
<accession>A0A1D3D4J9</accession>
<feature type="compositionally biased region" description="Basic residues" evidence="1">
    <location>
        <begin position="41"/>
        <end position="61"/>
    </location>
</feature>
<proteinExistence type="predicted"/>
<dbReference type="AlphaFoldDB" id="A0A1D3D4J9"/>
<protein>
    <submittedName>
        <fullName evidence="2">Uncharacterized protein</fullName>
    </submittedName>
</protein>